<reference evidence="3" key="2">
    <citation type="submission" date="2015-06" db="UniProtKB">
        <authorList>
            <consortium name="EnsemblMetazoa"/>
        </authorList>
    </citation>
    <scope>IDENTIFICATION</scope>
</reference>
<dbReference type="OrthoDB" id="6489092at2759"/>
<dbReference type="AlphaFoldDB" id="T1JX57"/>
<dbReference type="Proteomes" id="UP000015104">
    <property type="component" value="Unassembled WGS sequence"/>
</dbReference>
<evidence type="ECO:0000313" key="4">
    <source>
        <dbReference type="Proteomes" id="UP000015104"/>
    </source>
</evidence>
<dbReference type="EMBL" id="CAEY01000824">
    <property type="status" value="NOT_ANNOTATED_CDS"/>
    <property type="molecule type" value="Genomic_DNA"/>
</dbReference>
<dbReference type="SMART" id="SM00737">
    <property type="entry name" value="ML"/>
    <property type="match status" value="1"/>
</dbReference>
<feature type="chain" id="PRO_5004580735" description="MD-2-related lipid-recognition domain-containing protein" evidence="1">
    <location>
        <begin position="18"/>
        <end position="137"/>
    </location>
</feature>
<reference evidence="4" key="1">
    <citation type="submission" date="2011-08" db="EMBL/GenBank/DDBJ databases">
        <authorList>
            <person name="Rombauts S."/>
        </authorList>
    </citation>
    <scope>NUCLEOTIDE SEQUENCE</scope>
    <source>
        <strain evidence="4">London</strain>
    </source>
</reference>
<feature type="signal peptide" evidence="1">
    <location>
        <begin position="1"/>
        <end position="17"/>
    </location>
</feature>
<dbReference type="InterPro" id="IPR003172">
    <property type="entry name" value="ML_dom"/>
</dbReference>
<feature type="domain" description="MD-2-related lipid-recognition" evidence="2">
    <location>
        <begin position="22"/>
        <end position="134"/>
    </location>
</feature>
<evidence type="ECO:0000256" key="1">
    <source>
        <dbReference type="SAM" id="SignalP"/>
    </source>
</evidence>
<dbReference type="KEGG" id="tut:107371105"/>
<dbReference type="Pfam" id="PF02221">
    <property type="entry name" value="E1_DerP2_DerF2"/>
    <property type="match status" value="1"/>
</dbReference>
<name>T1JX57_TETUR</name>
<dbReference type="SMR" id="T1JX57"/>
<keyword evidence="4" id="KW-1185">Reference proteome</keyword>
<dbReference type="Gene3D" id="2.60.40.770">
    <property type="match status" value="1"/>
</dbReference>
<dbReference type="InterPro" id="IPR014756">
    <property type="entry name" value="Ig_E-set"/>
</dbReference>
<evidence type="ECO:0000313" key="3">
    <source>
        <dbReference type="EnsemblMetazoa" id="tetur02g10770.1"/>
    </source>
</evidence>
<sequence>MYTSMIFLFALVGSSFAGIVDFKPCEGSVNVPQVVLIDGCESFSCDLSVGQTVNVQLEFVSPSNAATVQAVSKVGQESSTAQACGNGLNCPLQAGEYYVHKGSFTVGKSSVSSKSMTYQLKSEDQTLVCFTFPITVA</sequence>
<dbReference type="EnsemblMetazoa" id="tetur02g10770.1">
    <property type="protein sequence ID" value="tetur02g10770.1"/>
    <property type="gene ID" value="tetur02g10770"/>
</dbReference>
<dbReference type="OMA" id="IDGCESF"/>
<evidence type="ECO:0000259" key="2">
    <source>
        <dbReference type="SMART" id="SM00737"/>
    </source>
</evidence>
<dbReference type="HOGENOM" id="CLU_1867707_0_0_1"/>
<protein>
    <recommendedName>
        <fullName evidence="2">MD-2-related lipid-recognition domain-containing protein</fullName>
    </recommendedName>
</protein>
<organism evidence="3 4">
    <name type="scientific">Tetranychus urticae</name>
    <name type="common">Two-spotted spider mite</name>
    <dbReference type="NCBI Taxonomy" id="32264"/>
    <lineage>
        <taxon>Eukaryota</taxon>
        <taxon>Metazoa</taxon>
        <taxon>Ecdysozoa</taxon>
        <taxon>Arthropoda</taxon>
        <taxon>Chelicerata</taxon>
        <taxon>Arachnida</taxon>
        <taxon>Acari</taxon>
        <taxon>Acariformes</taxon>
        <taxon>Trombidiformes</taxon>
        <taxon>Prostigmata</taxon>
        <taxon>Eleutherengona</taxon>
        <taxon>Raphignathae</taxon>
        <taxon>Tetranychoidea</taxon>
        <taxon>Tetranychidae</taxon>
        <taxon>Tetranychus</taxon>
    </lineage>
</organism>
<accession>T1JX57</accession>
<keyword evidence="1" id="KW-0732">Signal</keyword>
<dbReference type="SUPFAM" id="SSF81296">
    <property type="entry name" value="E set domains"/>
    <property type="match status" value="1"/>
</dbReference>
<proteinExistence type="predicted"/>
<gene>
    <name evidence="3" type="primary">107371105</name>
</gene>